<reference evidence="4" key="1">
    <citation type="submission" date="2020-10" db="EMBL/GenBank/DDBJ databases">
        <authorList>
            <person name="Han B."/>
            <person name="Lu T."/>
            <person name="Zhao Q."/>
            <person name="Huang X."/>
            <person name="Zhao Y."/>
        </authorList>
    </citation>
    <scope>NUCLEOTIDE SEQUENCE</scope>
</reference>
<sequence>MQPLNCISFLLGLAILSATLGPFVAIAHRELLSVTGSKGGAEIKLELSVDKIGTDEEVRSNVLTGRRLAFGDAVMEQKETKNSGSRTSSGENKNYSTNSRVPSNIKLVQDSPARKYRPTEIGLVNKIGKFFCPMTTSSSDSVFSTAASGLGRDPEHKPSLKISQASSGVLGVHNVNGELDVHIVQSVPNQASSICQAGNIEQDANLQPAEMINDGSYPQASKKPSQELIELPPNRGDLLSSTLNCLHRVCFRCLGADHFIKDCMSAFRCLYCYNYGHRAKYCVKRRLDLRHKWAPKKKSLAANKEIEWALNPNAPNDPLVLNTVQGSLTCCISQLHPSRPFNPVPEGEFAGLPSVTADSQHFHMGEGQSSEIIVGDQPIEEQNVIPEISHHKLVLRATTYKWCVLSQLLCLPGFRERTSPICCLKVLGR</sequence>
<dbReference type="AlphaFoldDB" id="A0A811S5C9"/>
<keyword evidence="5" id="KW-1185">Reference proteome</keyword>
<dbReference type="EMBL" id="CAJGYO010000018">
    <property type="protein sequence ID" value="CAD6336183.1"/>
    <property type="molecule type" value="Genomic_DNA"/>
</dbReference>
<protein>
    <recommendedName>
        <fullName evidence="3">CCHC-type domain-containing protein</fullName>
    </recommendedName>
</protein>
<accession>A0A811S5C9</accession>
<dbReference type="SMART" id="SM00343">
    <property type="entry name" value="ZnF_C2HC"/>
    <property type="match status" value="2"/>
</dbReference>
<organism evidence="4 5">
    <name type="scientific">Miscanthus lutarioriparius</name>
    <dbReference type="NCBI Taxonomy" id="422564"/>
    <lineage>
        <taxon>Eukaryota</taxon>
        <taxon>Viridiplantae</taxon>
        <taxon>Streptophyta</taxon>
        <taxon>Embryophyta</taxon>
        <taxon>Tracheophyta</taxon>
        <taxon>Spermatophyta</taxon>
        <taxon>Magnoliopsida</taxon>
        <taxon>Liliopsida</taxon>
        <taxon>Poales</taxon>
        <taxon>Poaceae</taxon>
        <taxon>PACMAD clade</taxon>
        <taxon>Panicoideae</taxon>
        <taxon>Andropogonodae</taxon>
        <taxon>Andropogoneae</taxon>
        <taxon>Saccharinae</taxon>
        <taxon>Miscanthus</taxon>
    </lineage>
</organism>
<evidence type="ECO:0000313" key="4">
    <source>
        <dbReference type="EMBL" id="CAD6336183.1"/>
    </source>
</evidence>
<feature type="compositionally biased region" description="Polar residues" evidence="1">
    <location>
        <begin position="82"/>
        <end position="99"/>
    </location>
</feature>
<feature type="signal peptide" evidence="2">
    <location>
        <begin position="1"/>
        <end position="25"/>
    </location>
</feature>
<gene>
    <name evidence="4" type="ORF">NCGR_LOCUS60281</name>
</gene>
<feature type="region of interest" description="Disordered" evidence="1">
    <location>
        <begin position="74"/>
        <end position="99"/>
    </location>
</feature>
<dbReference type="InterPro" id="IPR001878">
    <property type="entry name" value="Znf_CCHC"/>
</dbReference>
<comment type="caution">
    <text evidence="4">The sequence shown here is derived from an EMBL/GenBank/DDBJ whole genome shotgun (WGS) entry which is preliminary data.</text>
</comment>
<evidence type="ECO:0000256" key="2">
    <source>
        <dbReference type="SAM" id="SignalP"/>
    </source>
</evidence>
<proteinExistence type="predicted"/>
<dbReference type="GO" id="GO:0003676">
    <property type="term" value="F:nucleic acid binding"/>
    <property type="evidence" value="ECO:0007669"/>
    <property type="project" value="InterPro"/>
</dbReference>
<feature type="domain" description="CCHC-type" evidence="3">
    <location>
        <begin position="249"/>
        <end position="265"/>
    </location>
</feature>
<name>A0A811S5C9_9POAL</name>
<dbReference type="SUPFAM" id="SSF57756">
    <property type="entry name" value="Retrovirus zinc finger-like domains"/>
    <property type="match status" value="1"/>
</dbReference>
<feature type="chain" id="PRO_5032593248" description="CCHC-type domain-containing protein" evidence="2">
    <location>
        <begin position="26"/>
        <end position="429"/>
    </location>
</feature>
<evidence type="ECO:0000259" key="3">
    <source>
        <dbReference type="SMART" id="SM00343"/>
    </source>
</evidence>
<dbReference type="InterPro" id="IPR036875">
    <property type="entry name" value="Znf_CCHC_sf"/>
</dbReference>
<feature type="domain" description="CCHC-type" evidence="3">
    <location>
        <begin position="268"/>
        <end position="284"/>
    </location>
</feature>
<dbReference type="GO" id="GO:0008270">
    <property type="term" value="F:zinc ion binding"/>
    <property type="evidence" value="ECO:0007669"/>
    <property type="project" value="InterPro"/>
</dbReference>
<dbReference type="Gene3D" id="4.10.60.10">
    <property type="entry name" value="Zinc finger, CCHC-type"/>
    <property type="match status" value="1"/>
</dbReference>
<evidence type="ECO:0000256" key="1">
    <source>
        <dbReference type="SAM" id="MobiDB-lite"/>
    </source>
</evidence>
<dbReference type="OrthoDB" id="667957at2759"/>
<dbReference type="Proteomes" id="UP000604825">
    <property type="component" value="Unassembled WGS sequence"/>
</dbReference>
<keyword evidence="2" id="KW-0732">Signal</keyword>
<evidence type="ECO:0000313" key="5">
    <source>
        <dbReference type="Proteomes" id="UP000604825"/>
    </source>
</evidence>